<comment type="caution">
    <text evidence="1">The sequence shown here is derived from an EMBL/GenBank/DDBJ whole genome shotgun (WGS) entry which is preliminary data.</text>
</comment>
<sequence length="360" mass="41191">MKLTGKNILLISPEPWEHINVSKHHYARHLAQRGNQVVFANPASDHWELKDTDTEGLQELNYPKFLKGLRLLPAFISQRLILKKFNQIQNYCQLNFDIVWSFDNSVFFDFTCLPSFNINHIVDLNQDFETKKAASTADLCLGCSDLIINRLTQYQTNCHLIQHGFNDKTLTQEIKLPGQQITKALYAGNLDMPYLDWGIFHQIVTDNPTVDFILLGPWTGKSNAQNNTSSVIETVFAANNVHHLGPIAADDLPNYYAAADLLLILYQEEHHLDQANPHKMMEYLGTGKPIVATYTKMFDGLDERIIRMSKKNQGYPELFRQTVKQLSELSHAELCAKRSCLAMDNTYPKQIERIEKLIPS</sequence>
<evidence type="ECO:0000313" key="1">
    <source>
        <dbReference type="EMBL" id="MCV9388804.1"/>
    </source>
</evidence>
<dbReference type="RefSeq" id="WP_264139696.1">
    <property type="nucleotide sequence ID" value="NZ_JAOYOD010000001.1"/>
</dbReference>
<dbReference type="EMBL" id="JAOYOD010000001">
    <property type="protein sequence ID" value="MCV9388804.1"/>
    <property type="molecule type" value="Genomic_DNA"/>
</dbReference>
<organism evidence="1 2">
    <name type="scientific">Reichenbachiella ulvae</name>
    <dbReference type="NCBI Taxonomy" id="2980104"/>
    <lineage>
        <taxon>Bacteria</taxon>
        <taxon>Pseudomonadati</taxon>
        <taxon>Bacteroidota</taxon>
        <taxon>Cytophagia</taxon>
        <taxon>Cytophagales</taxon>
        <taxon>Reichenbachiellaceae</taxon>
        <taxon>Reichenbachiella</taxon>
    </lineage>
</organism>
<name>A0ABT3CZ60_9BACT</name>
<dbReference type="Proteomes" id="UP001300692">
    <property type="component" value="Unassembled WGS sequence"/>
</dbReference>
<dbReference type="Gene3D" id="3.40.50.2000">
    <property type="entry name" value="Glycogen Phosphorylase B"/>
    <property type="match status" value="1"/>
</dbReference>
<protein>
    <submittedName>
        <fullName evidence="1">Uncharacterized protein</fullName>
    </submittedName>
</protein>
<gene>
    <name evidence="1" type="ORF">N7U62_19150</name>
</gene>
<accession>A0ABT3CZ60</accession>
<reference evidence="1 2" key="1">
    <citation type="submission" date="2022-10" db="EMBL/GenBank/DDBJ databases">
        <title>Comparative genomics and taxonomic characterization of three novel marine species of genus Reichenbachiella exhibiting antioxidant and polysaccharide degradation activities.</title>
        <authorList>
            <person name="Muhammad N."/>
            <person name="Lee Y.-J."/>
            <person name="Ko J."/>
            <person name="Kim S.-G."/>
        </authorList>
    </citation>
    <scope>NUCLEOTIDE SEQUENCE [LARGE SCALE GENOMIC DNA]</scope>
    <source>
        <strain evidence="1 2">ABR2-5</strain>
    </source>
</reference>
<evidence type="ECO:0000313" key="2">
    <source>
        <dbReference type="Proteomes" id="UP001300692"/>
    </source>
</evidence>
<keyword evidence="2" id="KW-1185">Reference proteome</keyword>
<dbReference type="SUPFAM" id="SSF53756">
    <property type="entry name" value="UDP-Glycosyltransferase/glycogen phosphorylase"/>
    <property type="match status" value="1"/>
</dbReference>
<proteinExistence type="predicted"/>